<dbReference type="PANTHER" id="PTHR10091">
    <property type="entry name" value="ALDOSE-1-EPIMERASE"/>
    <property type="match status" value="1"/>
</dbReference>
<evidence type="ECO:0000313" key="2">
    <source>
        <dbReference type="EMBL" id="KAL1496846.1"/>
    </source>
</evidence>
<dbReference type="GO" id="GO:0033499">
    <property type="term" value="P:galactose catabolic process via UDP-galactose, Leloir pathway"/>
    <property type="evidence" value="ECO:0007669"/>
    <property type="project" value="TreeGrafter"/>
</dbReference>
<gene>
    <name evidence="2" type="ORF">AB1Y20_014432</name>
</gene>
<feature type="chain" id="PRO_5044207175" description="Aldose 1-epimerase" evidence="1">
    <location>
        <begin position="17"/>
        <end position="367"/>
    </location>
</feature>
<keyword evidence="3" id="KW-1185">Reference proteome</keyword>
<organism evidence="2 3">
    <name type="scientific">Prymnesium parvum</name>
    <name type="common">Toxic golden alga</name>
    <dbReference type="NCBI Taxonomy" id="97485"/>
    <lineage>
        <taxon>Eukaryota</taxon>
        <taxon>Haptista</taxon>
        <taxon>Haptophyta</taxon>
        <taxon>Prymnesiophyceae</taxon>
        <taxon>Prymnesiales</taxon>
        <taxon>Prymnesiaceae</taxon>
        <taxon>Prymnesium</taxon>
    </lineage>
</organism>
<dbReference type="GO" id="GO:0030246">
    <property type="term" value="F:carbohydrate binding"/>
    <property type="evidence" value="ECO:0007669"/>
    <property type="project" value="InterPro"/>
</dbReference>
<dbReference type="AlphaFoldDB" id="A0AB34IDP3"/>
<dbReference type="Gene3D" id="2.70.98.10">
    <property type="match status" value="1"/>
</dbReference>
<reference evidence="2 3" key="1">
    <citation type="journal article" date="2024" name="Science">
        <title>Giant polyketide synthase enzymes in the biosynthesis of giant marine polyether toxins.</title>
        <authorList>
            <person name="Fallon T.R."/>
            <person name="Shende V.V."/>
            <person name="Wierzbicki I.H."/>
            <person name="Pendleton A.L."/>
            <person name="Watervoot N.F."/>
            <person name="Auber R.P."/>
            <person name="Gonzalez D.J."/>
            <person name="Wisecaver J.H."/>
            <person name="Moore B.S."/>
        </authorList>
    </citation>
    <scope>NUCLEOTIDE SEQUENCE [LARGE SCALE GENOMIC DNA]</scope>
    <source>
        <strain evidence="2 3">12B1</strain>
    </source>
</reference>
<sequence>MAVLTACVLSLARLPAFEVVDDSFTTGAHTVRLKVLRNRRTAERLEVAPALGGKTEALLLRTATRHGCRLRPTLLDHHRNATAARANAAWKGAMLVPFANRVKNGSYALAGERHFLERNEDRGPYGKNALHGYLYKHEMTVLHEAANDTSASLTLGYNFDGTDAGYPFLLSVNITYTLHERRAGACAASAFTATTTATNTMAAAPLPFSTGWHSYFAVSDASRAVVALDGCTPWNHILLTNHSNRYGDLIPTGRTAPSAAFDGRAPLGGTPQRPTYYDDEFKATAPPRACGRLSTRITDGNETAVLWQDDNFRFVQVYSGAKETFGEDAIAVEAMSSEADAWNNEEGVRILQAGETFSGSFGVYLDP</sequence>
<proteinExistence type="predicted"/>
<keyword evidence="1" id="KW-0732">Signal</keyword>
<protein>
    <recommendedName>
        <fullName evidence="4">Aldose 1-epimerase</fullName>
    </recommendedName>
</protein>
<dbReference type="EMBL" id="JBGBPQ010000028">
    <property type="protein sequence ID" value="KAL1496846.1"/>
    <property type="molecule type" value="Genomic_DNA"/>
</dbReference>
<dbReference type="PANTHER" id="PTHR10091:SF0">
    <property type="entry name" value="GALACTOSE MUTAROTASE"/>
    <property type="match status" value="1"/>
</dbReference>
<dbReference type="InterPro" id="IPR014718">
    <property type="entry name" value="GH-type_carb-bd"/>
</dbReference>
<name>A0AB34IDP3_PRYPA</name>
<accession>A0AB34IDP3</accession>
<feature type="signal peptide" evidence="1">
    <location>
        <begin position="1"/>
        <end position="16"/>
    </location>
</feature>
<dbReference type="SUPFAM" id="SSF74650">
    <property type="entry name" value="Galactose mutarotase-like"/>
    <property type="match status" value="1"/>
</dbReference>
<evidence type="ECO:0000256" key="1">
    <source>
        <dbReference type="SAM" id="SignalP"/>
    </source>
</evidence>
<comment type="caution">
    <text evidence="2">The sequence shown here is derived from an EMBL/GenBank/DDBJ whole genome shotgun (WGS) entry which is preliminary data.</text>
</comment>
<evidence type="ECO:0000313" key="3">
    <source>
        <dbReference type="Proteomes" id="UP001515480"/>
    </source>
</evidence>
<dbReference type="InterPro" id="IPR011013">
    <property type="entry name" value="Gal_mutarotase_sf_dom"/>
</dbReference>
<dbReference type="Proteomes" id="UP001515480">
    <property type="component" value="Unassembled WGS sequence"/>
</dbReference>
<evidence type="ECO:0008006" key="4">
    <source>
        <dbReference type="Google" id="ProtNLM"/>
    </source>
</evidence>
<dbReference type="InterPro" id="IPR008183">
    <property type="entry name" value="Aldose_1/G6P_1-epimerase"/>
</dbReference>
<dbReference type="GO" id="GO:0004034">
    <property type="term" value="F:aldose 1-epimerase activity"/>
    <property type="evidence" value="ECO:0007669"/>
    <property type="project" value="TreeGrafter"/>
</dbReference>
<dbReference type="Pfam" id="PF01263">
    <property type="entry name" value="Aldose_epim"/>
    <property type="match status" value="1"/>
</dbReference>
<dbReference type="GO" id="GO:0006006">
    <property type="term" value="P:glucose metabolic process"/>
    <property type="evidence" value="ECO:0007669"/>
    <property type="project" value="TreeGrafter"/>
</dbReference>